<dbReference type="RefSeq" id="WP_205459221.1">
    <property type="nucleotide sequence ID" value="NZ_JAFHKK010000015.1"/>
</dbReference>
<feature type="transmembrane region" description="Helical" evidence="1">
    <location>
        <begin position="6"/>
        <end position="22"/>
    </location>
</feature>
<keyword evidence="1" id="KW-1133">Transmembrane helix</keyword>
<accession>A0ABS2WSS3</accession>
<sequence length="131" mass="15265">MNSSFSALLLALVFFELFEVLWQQGRSTRQYLTTLLRVYQRHILLFIALHPSFYFVLLCMMLFNAYTFAAWLLLGIKGVDIVIKLLFLDRLSQHKDLGPYGVLVWTDQPFPLILKLVPLAIYVVLFYLAFA</sequence>
<proteinExistence type="predicted"/>
<comment type="caution">
    <text evidence="2">The sequence shown here is derived from an EMBL/GenBank/DDBJ whole genome shotgun (WGS) entry which is preliminary data.</text>
</comment>
<keyword evidence="3" id="KW-1185">Reference proteome</keyword>
<feature type="transmembrane region" description="Helical" evidence="1">
    <location>
        <begin position="109"/>
        <end position="130"/>
    </location>
</feature>
<keyword evidence="1" id="KW-0472">Membrane</keyword>
<name>A0ABS2WSS3_9BACT</name>
<reference evidence="2" key="1">
    <citation type="submission" date="2021-02" db="EMBL/GenBank/DDBJ databases">
        <title>Sulfurospirillum tamanensis sp. nov.</title>
        <authorList>
            <person name="Frolova A."/>
            <person name="Merkel A."/>
            <person name="Slobodkin A."/>
        </authorList>
    </citation>
    <scope>NUCLEOTIDE SEQUENCE</scope>
    <source>
        <strain evidence="2">T05b</strain>
    </source>
</reference>
<reference evidence="2" key="2">
    <citation type="submission" date="2021-02" db="EMBL/GenBank/DDBJ databases">
        <authorList>
            <person name="Merkel A.Y."/>
        </authorList>
    </citation>
    <scope>NUCLEOTIDE SEQUENCE</scope>
    <source>
        <strain evidence="2">T05b</strain>
    </source>
</reference>
<organism evidence="2 3">
    <name type="scientific">Sulfurospirillum tamanense</name>
    <dbReference type="NCBI Taxonomy" id="2813362"/>
    <lineage>
        <taxon>Bacteria</taxon>
        <taxon>Pseudomonadati</taxon>
        <taxon>Campylobacterota</taxon>
        <taxon>Epsilonproteobacteria</taxon>
        <taxon>Campylobacterales</taxon>
        <taxon>Sulfurospirillaceae</taxon>
        <taxon>Sulfurospirillum</taxon>
    </lineage>
</organism>
<evidence type="ECO:0000256" key="1">
    <source>
        <dbReference type="SAM" id="Phobius"/>
    </source>
</evidence>
<feature type="transmembrane region" description="Helical" evidence="1">
    <location>
        <begin position="43"/>
        <end position="63"/>
    </location>
</feature>
<keyword evidence="1" id="KW-0812">Transmembrane</keyword>
<dbReference type="EMBL" id="JAFHKK010000015">
    <property type="protein sequence ID" value="MBN2964671.1"/>
    <property type="molecule type" value="Genomic_DNA"/>
</dbReference>
<dbReference type="Proteomes" id="UP000703590">
    <property type="component" value="Unassembled WGS sequence"/>
</dbReference>
<evidence type="ECO:0000313" key="2">
    <source>
        <dbReference type="EMBL" id="MBN2964671.1"/>
    </source>
</evidence>
<evidence type="ECO:0000313" key="3">
    <source>
        <dbReference type="Proteomes" id="UP000703590"/>
    </source>
</evidence>
<gene>
    <name evidence="2" type="ORF">JWV37_07755</name>
</gene>
<protein>
    <submittedName>
        <fullName evidence="2">Uncharacterized protein</fullName>
    </submittedName>
</protein>